<proteinExistence type="predicted"/>
<evidence type="ECO:0000256" key="1">
    <source>
        <dbReference type="SAM" id="SignalP"/>
    </source>
</evidence>
<sequence length="132" mass="14490">MKIAQALAALALTSGLAAHAQAPTAPVETDEIVVHRQRLSATNLANTTLIMERRDYRVRIEMDADGTFRSSLNGLFSDVGRWRIEGERVCFDGTYRESYCSSALVGKRPGDSWDGVSGLDGKRYKVRLVVGT</sequence>
<comment type="caution">
    <text evidence="2">The sequence shown here is derived from an EMBL/GenBank/DDBJ whole genome shotgun (WGS) entry which is preliminary data.</text>
</comment>
<protein>
    <recommendedName>
        <fullName evidence="4">Dihydrodipicolinate reductase</fullName>
    </recommendedName>
</protein>
<feature type="chain" id="PRO_5047487812" description="Dihydrodipicolinate reductase" evidence="1">
    <location>
        <begin position="21"/>
        <end position="132"/>
    </location>
</feature>
<dbReference type="RefSeq" id="WP_214537733.1">
    <property type="nucleotide sequence ID" value="NZ_JAHFVK010000003.1"/>
</dbReference>
<organism evidence="2 3">
    <name type="scientific">Croceibacterium selenioxidans</name>
    <dbReference type="NCBI Taxonomy" id="2838833"/>
    <lineage>
        <taxon>Bacteria</taxon>
        <taxon>Pseudomonadati</taxon>
        <taxon>Pseudomonadota</taxon>
        <taxon>Alphaproteobacteria</taxon>
        <taxon>Sphingomonadales</taxon>
        <taxon>Erythrobacteraceae</taxon>
        <taxon>Croceibacterium</taxon>
    </lineage>
</organism>
<gene>
    <name evidence="2" type="ORF">KK137_16195</name>
</gene>
<evidence type="ECO:0000313" key="2">
    <source>
        <dbReference type="EMBL" id="MBT2135878.1"/>
    </source>
</evidence>
<evidence type="ECO:0008006" key="4">
    <source>
        <dbReference type="Google" id="ProtNLM"/>
    </source>
</evidence>
<feature type="signal peptide" evidence="1">
    <location>
        <begin position="1"/>
        <end position="20"/>
    </location>
</feature>
<keyword evidence="3" id="KW-1185">Reference proteome</keyword>
<reference evidence="2 3" key="1">
    <citation type="submission" date="2021-05" db="EMBL/GenBank/DDBJ databases">
        <title>Croceibacterium sp. LX-88 genome sequence.</title>
        <authorList>
            <person name="Luo X."/>
        </authorList>
    </citation>
    <scope>NUCLEOTIDE SEQUENCE [LARGE SCALE GENOMIC DNA]</scope>
    <source>
        <strain evidence="2 3">LX-88</strain>
    </source>
</reference>
<name>A0ABS5W7X9_9SPHN</name>
<accession>A0ABS5W7X9</accession>
<dbReference type="EMBL" id="JAHFVK010000003">
    <property type="protein sequence ID" value="MBT2135878.1"/>
    <property type="molecule type" value="Genomic_DNA"/>
</dbReference>
<keyword evidence="1" id="KW-0732">Signal</keyword>
<evidence type="ECO:0000313" key="3">
    <source>
        <dbReference type="Proteomes" id="UP000811255"/>
    </source>
</evidence>
<dbReference type="Proteomes" id="UP000811255">
    <property type="component" value="Unassembled WGS sequence"/>
</dbReference>